<dbReference type="RefSeq" id="WP_336350083.1">
    <property type="nucleotide sequence ID" value="NZ_JAZAQL010000002.1"/>
</dbReference>
<comment type="similarity">
    <text evidence="2">Belongs to the methyl-accepting chemotaxis (MCP) protein family.</text>
</comment>
<feature type="compositionally biased region" description="Low complexity" evidence="5">
    <location>
        <begin position="709"/>
        <end position="730"/>
    </location>
</feature>
<keyword evidence="6" id="KW-0812">Transmembrane</keyword>
<dbReference type="SMART" id="SM00283">
    <property type="entry name" value="MA"/>
    <property type="match status" value="1"/>
</dbReference>
<reference evidence="9 10" key="1">
    <citation type="journal article" date="2019" name="Int. J. Syst. Evol. Microbiol.">
        <title>The Global Catalogue of Microorganisms (GCM) 10K type strain sequencing project: providing services to taxonomists for standard genome sequencing and annotation.</title>
        <authorList>
            <consortium name="The Broad Institute Genomics Platform"/>
            <consortium name="The Broad Institute Genome Sequencing Center for Infectious Disease"/>
            <person name="Wu L."/>
            <person name="Ma J."/>
        </authorList>
    </citation>
    <scope>NUCLEOTIDE SEQUENCE [LARGE SCALE GENOMIC DNA]</scope>
    <source>
        <strain evidence="9 10">GX26</strain>
    </source>
</reference>
<name>A0ABD5VC12_9EURY</name>
<feature type="domain" description="Methyl-accepting transducer" evidence="7">
    <location>
        <begin position="464"/>
        <end position="704"/>
    </location>
</feature>
<evidence type="ECO:0000313" key="9">
    <source>
        <dbReference type="EMBL" id="MFC6953114.1"/>
    </source>
</evidence>
<dbReference type="CDD" id="cd11386">
    <property type="entry name" value="MCP_signal"/>
    <property type="match status" value="1"/>
</dbReference>
<dbReference type="Pfam" id="PF00015">
    <property type="entry name" value="MCPsignal"/>
    <property type="match status" value="1"/>
</dbReference>
<dbReference type="Gene3D" id="1.10.287.950">
    <property type="entry name" value="Methyl-accepting chemotaxis protein"/>
    <property type="match status" value="1"/>
</dbReference>
<dbReference type="InterPro" id="IPR003660">
    <property type="entry name" value="HAMP_dom"/>
</dbReference>
<feature type="region of interest" description="Disordered" evidence="5">
    <location>
        <begin position="750"/>
        <end position="822"/>
    </location>
</feature>
<keyword evidence="1 3" id="KW-0807">Transducer</keyword>
<proteinExistence type="inferred from homology"/>
<feature type="transmembrane region" description="Helical" evidence="6">
    <location>
        <begin position="34"/>
        <end position="54"/>
    </location>
</feature>
<keyword evidence="10" id="KW-1185">Reference proteome</keyword>
<dbReference type="Gene3D" id="6.10.250.1910">
    <property type="match status" value="1"/>
</dbReference>
<dbReference type="PANTHER" id="PTHR32089">
    <property type="entry name" value="METHYL-ACCEPTING CHEMOTAXIS PROTEIN MCPB"/>
    <property type="match status" value="1"/>
</dbReference>
<evidence type="ECO:0000259" key="7">
    <source>
        <dbReference type="PROSITE" id="PS50111"/>
    </source>
</evidence>
<feature type="compositionally biased region" description="Acidic residues" evidence="5">
    <location>
        <begin position="810"/>
        <end position="822"/>
    </location>
</feature>
<feature type="region of interest" description="Disordered" evidence="5">
    <location>
        <begin position="458"/>
        <end position="504"/>
    </location>
</feature>
<evidence type="ECO:0000256" key="2">
    <source>
        <dbReference type="ARBA" id="ARBA00029447"/>
    </source>
</evidence>
<evidence type="ECO:0000259" key="8">
    <source>
        <dbReference type="PROSITE" id="PS50885"/>
    </source>
</evidence>
<evidence type="ECO:0000256" key="6">
    <source>
        <dbReference type="SAM" id="Phobius"/>
    </source>
</evidence>
<dbReference type="SUPFAM" id="SSF58104">
    <property type="entry name" value="Methyl-accepting chemotaxis protein (MCP) signaling domain"/>
    <property type="match status" value="1"/>
</dbReference>
<keyword evidence="4" id="KW-0175">Coiled coil</keyword>
<comment type="caution">
    <text evidence="9">The sequence shown here is derived from an EMBL/GenBank/DDBJ whole genome shotgun (WGS) entry which is preliminary data.</text>
</comment>
<dbReference type="PANTHER" id="PTHR32089:SF112">
    <property type="entry name" value="LYSOZYME-LIKE PROTEIN-RELATED"/>
    <property type="match status" value="1"/>
</dbReference>
<dbReference type="GO" id="GO:0007165">
    <property type="term" value="P:signal transduction"/>
    <property type="evidence" value="ECO:0007669"/>
    <property type="project" value="UniProtKB-KW"/>
</dbReference>
<keyword evidence="6" id="KW-0472">Membrane</keyword>
<evidence type="ECO:0000256" key="5">
    <source>
        <dbReference type="SAM" id="MobiDB-lite"/>
    </source>
</evidence>
<dbReference type="PROSITE" id="PS50111">
    <property type="entry name" value="CHEMOTAXIS_TRANSDUC_2"/>
    <property type="match status" value="1"/>
</dbReference>
<feature type="domain" description="HAMP" evidence="8">
    <location>
        <begin position="392"/>
        <end position="445"/>
    </location>
</feature>
<dbReference type="Proteomes" id="UP001596395">
    <property type="component" value="Unassembled WGS sequence"/>
</dbReference>
<organism evidence="9 10">
    <name type="scientific">Halorubellus litoreus</name>
    <dbReference type="NCBI Taxonomy" id="755308"/>
    <lineage>
        <taxon>Archaea</taxon>
        <taxon>Methanobacteriati</taxon>
        <taxon>Methanobacteriota</taxon>
        <taxon>Stenosarchaea group</taxon>
        <taxon>Halobacteria</taxon>
        <taxon>Halobacteriales</taxon>
        <taxon>Halorubellaceae</taxon>
        <taxon>Halorubellus</taxon>
    </lineage>
</organism>
<feature type="coiled-coil region" evidence="4">
    <location>
        <begin position="609"/>
        <end position="661"/>
    </location>
</feature>
<dbReference type="EMBL" id="JBHSXN010000002">
    <property type="protein sequence ID" value="MFC6953114.1"/>
    <property type="molecule type" value="Genomic_DNA"/>
</dbReference>
<evidence type="ECO:0000256" key="1">
    <source>
        <dbReference type="ARBA" id="ARBA00023224"/>
    </source>
</evidence>
<evidence type="ECO:0000313" key="10">
    <source>
        <dbReference type="Proteomes" id="UP001596395"/>
    </source>
</evidence>
<feature type="compositionally biased region" description="Acidic residues" evidence="5">
    <location>
        <begin position="779"/>
        <end position="802"/>
    </location>
</feature>
<dbReference type="CDD" id="cd06225">
    <property type="entry name" value="HAMP"/>
    <property type="match status" value="1"/>
</dbReference>
<protein>
    <submittedName>
        <fullName evidence="9">Methyl-accepting chemotaxis protein</fullName>
    </submittedName>
</protein>
<feature type="compositionally biased region" description="Polar residues" evidence="5">
    <location>
        <begin position="491"/>
        <end position="504"/>
    </location>
</feature>
<dbReference type="AlphaFoldDB" id="A0ABD5VC12"/>
<evidence type="ECO:0000256" key="4">
    <source>
        <dbReference type="SAM" id="Coils"/>
    </source>
</evidence>
<feature type="domain" description="HAMP" evidence="8">
    <location>
        <begin position="319"/>
        <end position="371"/>
    </location>
</feature>
<dbReference type="SMART" id="SM00304">
    <property type="entry name" value="HAMP"/>
    <property type="match status" value="2"/>
</dbReference>
<feature type="region of interest" description="Disordered" evidence="5">
    <location>
        <begin position="709"/>
        <end position="733"/>
    </location>
</feature>
<sequence length="822" mass="87690">MSSGDEDQDDASTGPSLRARIAPNFLRRRFGLKLFVLLLVVLAVVAGAGAFSYYQTEQRVQTQTEENLKATATMHADAINEWSADRRASTSAISDSDVLRNDTASTDAILDYAKTEKSRYNTGGRSVIVNVHVVNVADSELVTTTSTSLRNQGLDAADGEWTALESGDFRSSDTVWATERAYLPAFDNQAVMAYASPVPGNEDLAVVVVGSFEDFVTDLRAPGDQTTNVLTTDREPVVGDETAVVRSGFQDAVAGQPAFRVRGDTVQAYAPVPSTDWIVVSSQPEASAFAVRDTVATNVGALVAAALVSLLVVGTIIVRQTTRPLQHLRDKAAAMEEGDLSVSLTHGRIDEYGRLYDGFDSMRNSLRTQIREAQEARADAEEARADAEALTAHLERKADEYATVMQACADGDLTERMNADSESAAMESIAVEFNEMVAEIEATTAEVKAFASEVATASEEVTASSEEVRSASEQVTESIQEISDGAERQNESLQSVSGEMEQLSTTTEEIAASSNEVADLAERTAETGREGREAAETAIEGMRELQADSTDAVDAIEDLESEMSEIDELIEFIGDIAKETNMLALNANIEASRGGAAGDAGGEGFAVVAQEVKDLASEAKDAAEDIESRLERIQDQTERTAQEVQRTSERVEENAGSIENAVAALDEIADYAQETNTGVQEISAATEQQAASTQEVVAMVDDAATISEETTAESENVAAAAEEQTTALTEVSRSASNLATNASTLSDALDRFTTDASTDDAPDDHAELPEGQPSALTDDTADPMPDDPDAALDEITDADTEPTENHDQQADTDLDATFDDDN</sequence>
<dbReference type="PROSITE" id="PS50885">
    <property type="entry name" value="HAMP"/>
    <property type="match status" value="2"/>
</dbReference>
<dbReference type="InterPro" id="IPR004089">
    <property type="entry name" value="MCPsignal_dom"/>
</dbReference>
<accession>A0ABD5VC12</accession>
<feature type="transmembrane region" description="Helical" evidence="6">
    <location>
        <begin position="299"/>
        <end position="318"/>
    </location>
</feature>
<evidence type="ECO:0000256" key="3">
    <source>
        <dbReference type="PROSITE-ProRule" id="PRU00284"/>
    </source>
</evidence>
<keyword evidence="6" id="KW-1133">Transmembrane helix</keyword>
<feature type="coiled-coil region" evidence="4">
    <location>
        <begin position="363"/>
        <end position="400"/>
    </location>
</feature>
<gene>
    <name evidence="9" type="ORF">ACFQGB_09585</name>
</gene>
<dbReference type="Pfam" id="PF00672">
    <property type="entry name" value="HAMP"/>
    <property type="match status" value="1"/>
</dbReference>